<dbReference type="EMBL" id="JARKHS020020053">
    <property type="protein sequence ID" value="KAK8771175.1"/>
    <property type="molecule type" value="Genomic_DNA"/>
</dbReference>
<comment type="caution">
    <text evidence="2">The sequence shown here is derived from an EMBL/GenBank/DDBJ whole genome shotgun (WGS) entry which is preliminary data.</text>
</comment>
<feature type="chain" id="PRO_5042866044" description="Secreted protein" evidence="1">
    <location>
        <begin position="26"/>
        <end position="208"/>
    </location>
</feature>
<dbReference type="AlphaFoldDB" id="A0AAQ4E913"/>
<gene>
    <name evidence="2" type="ORF">V5799_025581</name>
</gene>
<evidence type="ECO:0008006" key="4">
    <source>
        <dbReference type="Google" id="ProtNLM"/>
    </source>
</evidence>
<organism evidence="2 3">
    <name type="scientific">Amblyomma americanum</name>
    <name type="common">Lone star tick</name>
    <dbReference type="NCBI Taxonomy" id="6943"/>
    <lineage>
        <taxon>Eukaryota</taxon>
        <taxon>Metazoa</taxon>
        <taxon>Ecdysozoa</taxon>
        <taxon>Arthropoda</taxon>
        <taxon>Chelicerata</taxon>
        <taxon>Arachnida</taxon>
        <taxon>Acari</taxon>
        <taxon>Parasitiformes</taxon>
        <taxon>Ixodida</taxon>
        <taxon>Ixodoidea</taxon>
        <taxon>Ixodidae</taxon>
        <taxon>Amblyomminae</taxon>
        <taxon>Amblyomma</taxon>
    </lineage>
</organism>
<dbReference type="Proteomes" id="UP001321473">
    <property type="component" value="Unassembled WGS sequence"/>
</dbReference>
<keyword evidence="1" id="KW-0732">Signal</keyword>
<protein>
    <recommendedName>
        <fullName evidence="4">Secreted protein</fullName>
    </recommendedName>
</protein>
<accession>A0AAQ4E913</accession>
<evidence type="ECO:0000313" key="3">
    <source>
        <dbReference type="Proteomes" id="UP001321473"/>
    </source>
</evidence>
<evidence type="ECO:0000313" key="2">
    <source>
        <dbReference type="EMBL" id="KAK8771175.1"/>
    </source>
</evidence>
<evidence type="ECO:0000256" key="1">
    <source>
        <dbReference type="SAM" id="SignalP"/>
    </source>
</evidence>
<sequence length="208" mass="21914">MGFAHIHRLFTAQVLTLALACFSFSKDLSGSDIQYLHRTSSLDPPPTSRDPSPAETVAAPVHSCPVLFTTEHPICAPDGPLGSQVVRSPTTSAHVDKKSGALLLVFSGIGKAAATGFAHVHRLFAAQVITLALVCFSSSNALSASDIPYLYRTSSLDPPPTSRDPSPAERVAAPVHSCPVLCTTEHSICAPDEPLGSQAVRSPQHQPM</sequence>
<feature type="signal peptide" evidence="1">
    <location>
        <begin position="1"/>
        <end position="25"/>
    </location>
</feature>
<proteinExistence type="predicted"/>
<keyword evidence="3" id="KW-1185">Reference proteome</keyword>
<name>A0AAQ4E913_AMBAM</name>
<reference evidence="2 3" key="1">
    <citation type="journal article" date="2023" name="Arcadia Sci">
        <title>De novo assembly of a long-read Amblyomma americanum tick genome.</title>
        <authorList>
            <person name="Chou S."/>
            <person name="Poskanzer K.E."/>
            <person name="Rollins M."/>
            <person name="Thuy-Boun P.S."/>
        </authorList>
    </citation>
    <scope>NUCLEOTIDE SEQUENCE [LARGE SCALE GENOMIC DNA]</scope>
    <source>
        <strain evidence="2">F_SG_1</strain>
        <tissue evidence="2">Salivary glands</tissue>
    </source>
</reference>